<dbReference type="Pfam" id="PF00931">
    <property type="entry name" value="NB-ARC"/>
    <property type="match status" value="1"/>
</dbReference>
<dbReference type="EMBL" id="JAVRRJ010000002">
    <property type="protein sequence ID" value="KAK5088845.1"/>
    <property type="molecule type" value="Genomic_DNA"/>
</dbReference>
<keyword evidence="4" id="KW-1185">Reference proteome</keyword>
<name>A0AAN7YCV7_9EURO</name>
<accession>A0AAN7YCV7</accession>
<evidence type="ECO:0000259" key="1">
    <source>
        <dbReference type="Pfam" id="PF00931"/>
    </source>
</evidence>
<dbReference type="InterPro" id="IPR027417">
    <property type="entry name" value="P-loop_NTPase"/>
</dbReference>
<dbReference type="Proteomes" id="UP001309876">
    <property type="component" value="Unassembled WGS sequence"/>
</dbReference>
<protein>
    <recommendedName>
        <fullName evidence="5">NB-ARC domain-containing protein</fullName>
    </recommendedName>
</protein>
<organism evidence="3 4">
    <name type="scientific">Lithohypha guttulata</name>
    <dbReference type="NCBI Taxonomy" id="1690604"/>
    <lineage>
        <taxon>Eukaryota</taxon>
        <taxon>Fungi</taxon>
        <taxon>Dikarya</taxon>
        <taxon>Ascomycota</taxon>
        <taxon>Pezizomycotina</taxon>
        <taxon>Eurotiomycetes</taxon>
        <taxon>Chaetothyriomycetidae</taxon>
        <taxon>Chaetothyriales</taxon>
        <taxon>Trichomeriaceae</taxon>
        <taxon>Lithohypha</taxon>
    </lineage>
</organism>
<dbReference type="Pfam" id="PF24809">
    <property type="entry name" value="DUF7708"/>
    <property type="match status" value="1"/>
</dbReference>
<proteinExistence type="predicted"/>
<evidence type="ECO:0000313" key="3">
    <source>
        <dbReference type="EMBL" id="KAK5088845.1"/>
    </source>
</evidence>
<dbReference type="PANTHER" id="PTHR35205">
    <property type="entry name" value="NB-ARC AND TPR DOMAIN PROTEIN"/>
    <property type="match status" value="1"/>
</dbReference>
<dbReference type="SUPFAM" id="SSF52540">
    <property type="entry name" value="P-loop containing nucleoside triphosphate hydrolases"/>
    <property type="match status" value="1"/>
</dbReference>
<reference evidence="3 4" key="1">
    <citation type="submission" date="2023-08" db="EMBL/GenBank/DDBJ databases">
        <title>Black Yeasts Isolated from many extreme environments.</title>
        <authorList>
            <person name="Coleine C."/>
            <person name="Stajich J.E."/>
            <person name="Selbmann L."/>
        </authorList>
    </citation>
    <scope>NUCLEOTIDE SEQUENCE [LARGE SCALE GENOMIC DNA]</scope>
    <source>
        <strain evidence="3 4">CCFEE 5910</strain>
    </source>
</reference>
<sequence>MAQEKASPIWDRAVERYKEELAEEDVYNAVLKEAGTLQDVLSDARNLEMHVHPRSTLLSFRSFGPTLKFIDDFSAMVAICFGANIQATALIWGSIRLILSLAHKASEKLQSVLEMLTQLSLNMPKFRNYERTLPMTPGLESSLLELYTEIICCYARFIYFFKKNPHVAFQRQAWGAFENDFQSTLRRIMRISAQVESEAELARLNMETARYQELLEVFRELKAAKKVEEEGARAKCYVVPQDPDIRFSGRDDALDQIANTLSPNNTTQDLRTFSLYGMGGVGKTQIALQYAKQSKTVFDATIWIAAETAYSISQSARNACQMLNLISTESELKDISGAVTKLRSWLRDSGKCDEA</sequence>
<evidence type="ECO:0000259" key="2">
    <source>
        <dbReference type="Pfam" id="PF24809"/>
    </source>
</evidence>
<evidence type="ECO:0008006" key="5">
    <source>
        <dbReference type="Google" id="ProtNLM"/>
    </source>
</evidence>
<evidence type="ECO:0000313" key="4">
    <source>
        <dbReference type="Proteomes" id="UP001309876"/>
    </source>
</evidence>
<dbReference type="InterPro" id="IPR056125">
    <property type="entry name" value="DUF7708"/>
</dbReference>
<dbReference type="PANTHER" id="PTHR35205:SF1">
    <property type="entry name" value="ZU5 DOMAIN-CONTAINING PROTEIN"/>
    <property type="match status" value="1"/>
</dbReference>
<dbReference type="Gene3D" id="3.40.50.300">
    <property type="entry name" value="P-loop containing nucleotide triphosphate hydrolases"/>
    <property type="match status" value="1"/>
</dbReference>
<feature type="domain" description="DUF7708" evidence="2">
    <location>
        <begin position="73"/>
        <end position="202"/>
    </location>
</feature>
<comment type="caution">
    <text evidence="3">The sequence shown here is derived from an EMBL/GenBank/DDBJ whole genome shotgun (WGS) entry which is preliminary data.</text>
</comment>
<dbReference type="AlphaFoldDB" id="A0AAN7YCV7"/>
<feature type="domain" description="NB-ARC" evidence="1">
    <location>
        <begin position="251"/>
        <end position="348"/>
    </location>
</feature>
<dbReference type="GO" id="GO:0043531">
    <property type="term" value="F:ADP binding"/>
    <property type="evidence" value="ECO:0007669"/>
    <property type="project" value="InterPro"/>
</dbReference>
<dbReference type="InterPro" id="IPR002182">
    <property type="entry name" value="NB-ARC"/>
</dbReference>
<gene>
    <name evidence="3" type="ORF">LTR05_003067</name>
</gene>